<dbReference type="PANTHER" id="PTHR45991:SF1">
    <property type="entry name" value="PACHYTENE CHECKPOINT PROTEIN 2 HOMOLOG"/>
    <property type="match status" value="1"/>
</dbReference>
<dbReference type="GO" id="GO:0005524">
    <property type="term" value="F:ATP binding"/>
    <property type="evidence" value="ECO:0007669"/>
    <property type="project" value="UniProtKB-KW"/>
</dbReference>
<keyword evidence="2" id="KW-0067">ATP-binding</keyword>
<organism evidence="4 5">
    <name type="scientific">Monoraphidium neglectum</name>
    <dbReference type="NCBI Taxonomy" id="145388"/>
    <lineage>
        <taxon>Eukaryota</taxon>
        <taxon>Viridiplantae</taxon>
        <taxon>Chlorophyta</taxon>
        <taxon>core chlorophytes</taxon>
        <taxon>Chlorophyceae</taxon>
        <taxon>CS clade</taxon>
        <taxon>Sphaeropleales</taxon>
        <taxon>Selenastraceae</taxon>
        <taxon>Monoraphidium</taxon>
    </lineage>
</organism>
<dbReference type="Proteomes" id="UP000054498">
    <property type="component" value="Unassembled WGS sequence"/>
</dbReference>
<dbReference type="OrthoDB" id="10042665at2759"/>
<accession>A0A0D2KKT4</accession>
<dbReference type="InterPro" id="IPR027417">
    <property type="entry name" value="P-loop_NTPase"/>
</dbReference>
<sequence length="160" mass="17694">MRGSARGPPRAHDLTHQGFFCRKHRNGTDPAVARKYGGTLLCWQYAASVHVYQLSEEGAADDDEGEDGVPSYREWILPCRDFDGLWESLYYDIGIKDRLLRYASSALLFSEAGVDSNLVAWNRVVLLHGPPGTGKTSLCKSLAQKLTIRLGHRHLGGGSH</sequence>
<evidence type="ECO:0000313" key="5">
    <source>
        <dbReference type="Proteomes" id="UP000054498"/>
    </source>
</evidence>
<keyword evidence="1" id="KW-0547">Nucleotide-binding</keyword>
<protein>
    <recommendedName>
        <fullName evidence="3">ATPase AAA-type core domain-containing protein</fullName>
    </recommendedName>
</protein>
<dbReference type="GO" id="GO:0005634">
    <property type="term" value="C:nucleus"/>
    <property type="evidence" value="ECO:0007669"/>
    <property type="project" value="TreeGrafter"/>
</dbReference>
<dbReference type="EMBL" id="KK103023">
    <property type="protein sequence ID" value="KIY96393.1"/>
    <property type="molecule type" value="Genomic_DNA"/>
</dbReference>
<dbReference type="STRING" id="145388.A0A0D2KKT4"/>
<dbReference type="PANTHER" id="PTHR45991">
    <property type="entry name" value="PACHYTENE CHECKPOINT PROTEIN 2"/>
    <property type="match status" value="1"/>
</dbReference>
<evidence type="ECO:0000259" key="3">
    <source>
        <dbReference type="Pfam" id="PF00004"/>
    </source>
</evidence>
<dbReference type="Pfam" id="PF00004">
    <property type="entry name" value="AAA"/>
    <property type="match status" value="1"/>
</dbReference>
<dbReference type="GeneID" id="25728842"/>
<reference evidence="4 5" key="1">
    <citation type="journal article" date="2013" name="BMC Genomics">
        <title>Reconstruction of the lipid metabolism for the microalga Monoraphidium neglectum from its genome sequence reveals characteristics suitable for biofuel production.</title>
        <authorList>
            <person name="Bogen C."/>
            <person name="Al-Dilaimi A."/>
            <person name="Albersmeier A."/>
            <person name="Wichmann J."/>
            <person name="Grundmann M."/>
            <person name="Rupp O."/>
            <person name="Lauersen K.J."/>
            <person name="Blifernez-Klassen O."/>
            <person name="Kalinowski J."/>
            <person name="Goesmann A."/>
            <person name="Mussgnug J.H."/>
            <person name="Kruse O."/>
        </authorList>
    </citation>
    <scope>NUCLEOTIDE SEQUENCE [LARGE SCALE GENOMIC DNA]</scope>
    <source>
        <strain evidence="4 5">SAG 48.87</strain>
    </source>
</reference>
<dbReference type="Gene3D" id="3.40.50.300">
    <property type="entry name" value="P-loop containing nucleotide triphosphate hydrolases"/>
    <property type="match status" value="1"/>
</dbReference>
<dbReference type="InterPro" id="IPR044539">
    <property type="entry name" value="Pch2-like"/>
</dbReference>
<dbReference type="InterPro" id="IPR003959">
    <property type="entry name" value="ATPase_AAA_core"/>
</dbReference>
<proteinExistence type="predicted"/>
<dbReference type="AlphaFoldDB" id="A0A0D2KKT4"/>
<dbReference type="GO" id="GO:0007131">
    <property type="term" value="P:reciprocal meiotic recombination"/>
    <property type="evidence" value="ECO:0007669"/>
    <property type="project" value="TreeGrafter"/>
</dbReference>
<name>A0A0D2KKT4_9CHLO</name>
<feature type="domain" description="ATPase AAA-type core" evidence="3">
    <location>
        <begin position="125"/>
        <end position="149"/>
    </location>
</feature>
<dbReference type="GO" id="GO:0005694">
    <property type="term" value="C:chromosome"/>
    <property type="evidence" value="ECO:0007669"/>
    <property type="project" value="TreeGrafter"/>
</dbReference>
<evidence type="ECO:0000256" key="1">
    <source>
        <dbReference type="ARBA" id="ARBA00022741"/>
    </source>
</evidence>
<dbReference type="RefSeq" id="XP_013895413.1">
    <property type="nucleotide sequence ID" value="XM_014039959.1"/>
</dbReference>
<evidence type="ECO:0000313" key="4">
    <source>
        <dbReference type="EMBL" id="KIY96393.1"/>
    </source>
</evidence>
<gene>
    <name evidence="4" type="ORF">MNEG_11567</name>
</gene>
<evidence type="ECO:0000256" key="2">
    <source>
        <dbReference type="ARBA" id="ARBA00022840"/>
    </source>
</evidence>
<dbReference type="SUPFAM" id="SSF52540">
    <property type="entry name" value="P-loop containing nucleoside triphosphate hydrolases"/>
    <property type="match status" value="1"/>
</dbReference>
<dbReference type="GO" id="GO:0051598">
    <property type="term" value="P:meiotic recombination checkpoint signaling"/>
    <property type="evidence" value="ECO:0007669"/>
    <property type="project" value="TreeGrafter"/>
</dbReference>
<keyword evidence="5" id="KW-1185">Reference proteome</keyword>
<dbReference type="GO" id="GO:0016887">
    <property type="term" value="F:ATP hydrolysis activity"/>
    <property type="evidence" value="ECO:0007669"/>
    <property type="project" value="InterPro"/>
</dbReference>
<dbReference type="KEGG" id="mng:MNEG_11567"/>